<sequence>MSANDTIRDNAFCFEGKTSGDGVHGFSLMANKDGVISMLLDLYIRPGSHVKITGDSMLVYTWDVESDVPEQQTRQKIVGAARRWWNEMQLNDRLEDSLRAKMKGKGVTEGQKADMKLTLDSLSEYKDVIMGNIVLAETKAMSGMTVNGAWLDALLGDVYFAKYSDNQECKNAVKVLYDRLSDEWKNTTDGAEIGVVVYPPKEIKKDEAVADGDLFDIEGNVHHLADFRGKYVLIDFWSEGCGPCRMAISEMKEIAEKYKDSLVIVGLSLDGEKIWKEMSTKHGITWYNLNDLKGRSGIAAKYSVSGTPHYVLVSPSGTMTDKTTGYCKGSLKEFVGKYLDNK</sequence>
<reference evidence="6" key="2">
    <citation type="journal article" date="2021" name="Sci. Rep.">
        <title>The distribution of antibiotic resistance genes in chicken gut microbiota commensals.</title>
        <authorList>
            <person name="Juricova H."/>
            <person name="Matiasovicova J."/>
            <person name="Kubasova T."/>
            <person name="Cejkova D."/>
            <person name="Rychlik I."/>
        </authorList>
    </citation>
    <scope>NUCLEOTIDE SEQUENCE</scope>
    <source>
        <strain evidence="6">An824</strain>
    </source>
</reference>
<dbReference type="GO" id="GO:0030313">
    <property type="term" value="C:cell envelope"/>
    <property type="evidence" value="ECO:0007669"/>
    <property type="project" value="UniProtKB-SubCell"/>
</dbReference>
<dbReference type="Gene3D" id="3.40.30.10">
    <property type="entry name" value="Glutaredoxin"/>
    <property type="match status" value="1"/>
</dbReference>
<evidence type="ECO:0000313" key="6">
    <source>
        <dbReference type="EMBL" id="MBM6674113.1"/>
    </source>
</evidence>
<dbReference type="InterPro" id="IPR050553">
    <property type="entry name" value="Thioredoxin_ResA/DsbE_sf"/>
</dbReference>
<dbReference type="GO" id="GO:0017004">
    <property type="term" value="P:cytochrome complex assembly"/>
    <property type="evidence" value="ECO:0007669"/>
    <property type="project" value="UniProtKB-KW"/>
</dbReference>
<keyword evidence="4" id="KW-0676">Redox-active center</keyword>
<evidence type="ECO:0000259" key="5">
    <source>
        <dbReference type="PROSITE" id="PS51352"/>
    </source>
</evidence>
<keyword evidence="3" id="KW-1015">Disulfide bond</keyword>
<proteinExistence type="predicted"/>
<evidence type="ECO:0000313" key="7">
    <source>
        <dbReference type="Proteomes" id="UP000706891"/>
    </source>
</evidence>
<comment type="subcellular location">
    <subcellularLocation>
        <location evidence="1">Cell envelope</location>
    </subcellularLocation>
</comment>
<evidence type="ECO:0000256" key="3">
    <source>
        <dbReference type="ARBA" id="ARBA00023157"/>
    </source>
</evidence>
<dbReference type="Pfam" id="PF13905">
    <property type="entry name" value="Thioredoxin_8"/>
    <property type="match status" value="1"/>
</dbReference>
<dbReference type="InterPro" id="IPR012336">
    <property type="entry name" value="Thioredoxin-like_fold"/>
</dbReference>
<dbReference type="InterPro" id="IPR036249">
    <property type="entry name" value="Thioredoxin-like_sf"/>
</dbReference>
<dbReference type="EMBL" id="JACJJG010000053">
    <property type="protein sequence ID" value="MBM6674113.1"/>
    <property type="molecule type" value="Genomic_DNA"/>
</dbReference>
<evidence type="ECO:0000256" key="1">
    <source>
        <dbReference type="ARBA" id="ARBA00004196"/>
    </source>
</evidence>
<protein>
    <submittedName>
        <fullName evidence="6">TlpA family protein disulfide reductase</fullName>
    </submittedName>
</protein>
<organism evidence="6 7">
    <name type="scientific">Marseilla massiliensis</name>
    <dbReference type="NCBI Taxonomy" id="1841864"/>
    <lineage>
        <taxon>Bacteria</taxon>
        <taxon>Pseudomonadati</taxon>
        <taxon>Bacteroidota</taxon>
        <taxon>Bacteroidia</taxon>
        <taxon>Bacteroidales</taxon>
        <taxon>Prevotellaceae</taxon>
        <taxon>Marseilla</taxon>
    </lineage>
</organism>
<dbReference type="SUPFAM" id="SSF52833">
    <property type="entry name" value="Thioredoxin-like"/>
    <property type="match status" value="1"/>
</dbReference>
<dbReference type="CDD" id="cd02966">
    <property type="entry name" value="TlpA_like_family"/>
    <property type="match status" value="1"/>
</dbReference>
<gene>
    <name evidence="6" type="ORF">H6A34_09520</name>
</gene>
<dbReference type="RefSeq" id="WP_205105180.1">
    <property type="nucleotide sequence ID" value="NZ_JACJJG010000053.1"/>
</dbReference>
<accession>A0A939B867</accession>
<dbReference type="AlphaFoldDB" id="A0A939B867"/>
<keyword evidence="7" id="KW-1185">Reference proteome</keyword>
<dbReference type="PROSITE" id="PS51352">
    <property type="entry name" value="THIOREDOXIN_2"/>
    <property type="match status" value="1"/>
</dbReference>
<evidence type="ECO:0000256" key="2">
    <source>
        <dbReference type="ARBA" id="ARBA00022748"/>
    </source>
</evidence>
<dbReference type="PANTHER" id="PTHR42852:SF6">
    <property type="entry name" value="THIOL:DISULFIDE INTERCHANGE PROTEIN DSBE"/>
    <property type="match status" value="1"/>
</dbReference>
<name>A0A939B867_9BACT</name>
<dbReference type="InterPro" id="IPR013766">
    <property type="entry name" value="Thioredoxin_domain"/>
</dbReference>
<feature type="domain" description="Thioredoxin" evidence="5">
    <location>
        <begin position="203"/>
        <end position="342"/>
    </location>
</feature>
<dbReference type="Proteomes" id="UP000706891">
    <property type="component" value="Unassembled WGS sequence"/>
</dbReference>
<dbReference type="PANTHER" id="PTHR42852">
    <property type="entry name" value="THIOL:DISULFIDE INTERCHANGE PROTEIN DSBE"/>
    <property type="match status" value="1"/>
</dbReference>
<comment type="caution">
    <text evidence="6">The sequence shown here is derived from an EMBL/GenBank/DDBJ whole genome shotgun (WGS) entry which is preliminary data.</text>
</comment>
<keyword evidence="2" id="KW-0201">Cytochrome c-type biogenesis</keyword>
<reference evidence="6" key="1">
    <citation type="submission" date="2020-08" db="EMBL/GenBank/DDBJ databases">
        <authorList>
            <person name="Cejkova D."/>
            <person name="Kubasova T."/>
            <person name="Jahodarova E."/>
            <person name="Rychlik I."/>
        </authorList>
    </citation>
    <scope>NUCLEOTIDE SEQUENCE</scope>
    <source>
        <strain evidence="6">An824</strain>
    </source>
</reference>
<evidence type="ECO:0000256" key="4">
    <source>
        <dbReference type="ARBA" id="ARBA00023284"/>
    </source>
</evidence>